<dbReference type="AlphaFoldDB" id="A0A4P6WXA0"/>
<protein>
    <submittedName>
        <fullName evidence="1">Uncharacterized protein</fullName>
    </submittedName>
</protein>
<dbReference type="EMBL" id="CP037867">
    <property type="protein sequence ID" value="QBM26955.1"/>
    <property type="molecule type" value="Genomic_DNA"/>
</dbReference>
<dbReference type="Proteomes" id="UP000293912">
    <property type="component" value="Chromosome"/>
</dbReference>
<reference evidence="1 2" key="1">
    <citation type="submission" date="2019-03" db="EMBL/GenBank/DDBJ databases">
        <authorList>
            <person name="Sebastian G."/>
            <person name="Baumann P."/>
            <person name="Ruckert C."/>
            <person name="Kalinowski J."/>
            <person name="Nebel B."/>
            <person name="Takors R."/>
            <person name="Blombach B."/>
        </authorList>
    </citation>
    <scope>NUCLEOTIDE SEQUENCE [LARGE SCALE GENOMIC DNA]</scope>
    <source>
        <strain evidence="1 2">DSM 1084</strain>
    </source>
</reference>
<accession>A0A4P6WXA0</accession>
<dbReference type="KEGG" id="hpse:HPF_04620"/>
<name>A0A4P6WXA0_HYDPS</name>
<organism evidence="1 2">
    <name type="scientific">Hydrogenophaga pseudoflava</name>
    <name type="common">Pseudomonas carboxydoflava</name>
    <dbReference type="NCBI Taxonomy" id="47421"/>
    <lineage>
        <taxon>Bacteria</taxon>
        <taxon>Pseudomonadati</taxon>
        <taxon>Pseudomonadota</taxon>
        <taxon>Betaproteobacteria</taxon>
        <taxon>Burkholderiales</taxon>
        <taxon>Comamonadaceae</taxon>
        <taxon>Hydrogenophaga</taxon>
    </lineage>
</organism>
<sequence>MNKTESKPLNLPPESADLLADACSEIDQLARMIGTWPDDPETLLALRGLAIRLRDLNGVMGWALFRDGSFDLEEATQTVRGPGWWRPA</sequence>
<proteinExistence type="predicted"/>
<gene>
    <name evidence="1" type="ORF">HPF_04620</name>
</gene>
<evidence type="ECO:0000313" key="1">
    <source>
        <dbReference type="EMBL" id="QBM26955.1"/>
    </source>
</evidence>
<dbReference type="RefSeq" id="WP_133155876.1">
    <property type="nucleotide sequence ID" value="NZ_CP037867.1"/>
</dbReference>
<keyword evidence="2" id="KW-1185">Reference proteome</keyword>
<evidence type="ECO:0000313" key="2">
    <source>
        <dbReference type="Proteomes" id="UP000293912"/>
    </source>
</evidence>